<dbReference type="Pfam" id="PF05157">
    <property type="entry name" value="MshEN"/>
    <property type="match status" value="1"/>
</dbReference>
<protein>
    <recommendedName>
        <fullName evidence="1">Type II secretion system protein GspE N-terminal domain-containing protein</fullName>
    </recommendedName>
</protein>
<feature type="domain" description="Type II secretion system protein GspE N-terminal" evidence="1">
    <location>
        <begin position="63"/>
        <end position="139"/>
    </location>
</feature>
<dbReference type="EMBL" id="NTKD01000048">
    <property type="protein sequence ID" value="PDH37464.1"/>
    <property type="molecule type" value="Genomic_DNA"/>
</dbReference>
<name>A0A2A5WMM0_9GAMM</name>
<reference evidence="2 3" key="1">
    <citation type="submission" date="2017-08" db="EMBL/GenBank/DDBJ databases">
        <title>Fine stratification of microbial communities through a metagenomic profile of the photic zone.</title>
        <authorList>
            <person name="Haro-Moreno J.M."/>
            <person name="Lopez-Perez M."/>
            <person name="De La Torre J."/>
            <person name="Picazo A."/>
            <person name="Camacho A."/>
            <person name="Rodriguez-Valera F."/>
        </authorList>
    </citation>
    <scope>NUCLEOTIDE SEQUENCE [LARGE SCALE GENOMIC DNA]</scope>
    <source>
        <strain evidence="2">MED-G24</strain>
    </source>
</reference>
<gene>
    <name evidence="2" type="ORF">CNE99_08135</name>
</gene>
<accession>A0A2A5WMM0</accession>
<evidence type="ECO:0000313" key="3">
    <source>
        <dbReference type="Proteomes" id="UP000219327"/>
    </source>
</evidence>
<sequence length="155" mass="17407">MAANPTQLSGLVRRLVEDNLLEETAARDASEQAAQDRIPFVFHLVQNGMVSAREIANDAEEEFGTPILDISSLDPEIIPTNLVDERLARQHHAIPIFRRDNRLFVAVSDPTHRKGLDDIQFNTGINTEEVLVEEDKLTEVREQPVTSSIRLPSSR</sequence>
<dbReference type="Proteomes" id="UP000219327">
    <property type="component" value="Unassembled WGS sequence"/>
</dbReference>
<dbReference type="SUPFAM" id="SSF160246">
    <property type="entry name" value="EspE N-terminal domain-like"/>
    <property type="match status" value="1"/>
</dbReference>
<evidence type="ECO:0000259" key="1">
    <source>
        <dbReference type="Pfam" id="PF05157"/>
    </source>
</evidence>
<dbReference type="InterPro" id="IPR037257">
    <property type="entry name" value="T2SS_E_N_sf"/>
</dbReference>
<comment type="caution">
    <text evidence="2">The sequence shown here is derived from an EMBL/GenBank/DDBJ whole genome shotgun (WGS) entry which is preliminary data.</text>
</comment>
<dbReference type="Gene3D" id="3.30.300.160">
    <property type="entry name" value="Type II secretion system, protein E, N-terminal domain"/>
    <property type="match status" value="1"/>
</dbReference>
<proteinExistence type="predicted"/>
<dbReference type="AlphaFoldDB" id="A0A2A5WMM0"/>
<evidence type="ECO:0000313" key="2">
    <source>
        <dbReference type="EMBL" id="PDH37464.1"/>
    </source>
</evidence>
<organism evidence="2 3">
    <name type="scientific">OM182 bacterium MED-G24</name>
    <dbReference type="NCBI Taxonomy" id="1986255"/>
    <lineage>
        <taxon>Bacteria</taxon>
        <taxon>Pseudomonadati</taxon>
        <taxon>Pseudomonadota</taxon>
        <taxon>Gammaproteobacteria</taxon>
        <taxon>OMG group</taxon>
        <taxon>OM182 clade</taxon>
    </lineage>
</organism>
<dbReference type="InterPro" id="IPR007831">
    <property type="entry name" value="T2SS_GspE_N"/>
</dbReference>